<evidence type="ECO:0000313" key="3">
    <source>
        <dbReference type="EMBL" id="PGH08302.1"/>
    </source>
</evidence>
<keyword evidence="1" id="KW-0175">Coiled coil</keyword>
<dbReference type="SUPFAM" id="SSF69118">
    <property type="entry name" value="AhpD-like"/>
    <property type="match status" value="1"/>
</dbReference>
<feature type="coiled-coil region" evidence="1">
    <location>
        <begin position="119"/>
        <end position="146"/>
    </location>
</feature>
<feature type="domain" description="Carboxymuconolactone decarboxylase-like" evidence="2">
    <location>
        <begin position="36"/>
        <end position="98"/>
    </location>
</feature>
<dbReference type="PANTHER" id="PTHR33930:SF2">
    <property type="entry name" value="BLR3452 PROTEIN"/>
    <property type="match status" value="1"/>
</dbReference>
<dbReference type="AlphaFoldDB" id="A0A2B7XHX5"/>
<comment type="caution">
    <text evidence="3">The sequence shown here is derived from an EMBL/GenBank/DDBJ whole genome shotgun (WGS) entry which is preliminary data.</text>
</comment>
<dbReference type="GO" id="GO:0051920">
    <property type="term" value="F:peroxiredoxin activity"/>
    <property type="evidence" value="ECO:0007669"/>
    <property type="project" value="InterPro"/>
</dbReference>
<evidence type="ECO:0000256" key="1">
    <source>
        <dbReference type="SAM" id="Coils"/>
    </source>
</evidence>
<protein>
    <recommendedName>
        <fullName evidence="2">Carboxymuconolactone decarboxylase-like domain-containing protein</fullName>
    </recommendedName>
</protein>
<dbReference type="InterPro" id="IPR029032">
    <property type="entry name" value="AhpD-like"/>
</dbReference>
<evidence type="ECO:0000259" key="2">
    <source>
        <dbReference type="Pfam" id="PF02627"/>
    </source>
</evidence>
<feature type="domain" description="Carboxymuconolactone decarboxylase-like" evidence="2">
    <location>
        <begin position="166"/>
        <end position="233"/>
    </location>
</feature>
<dbReference type="Pfam" id="PF02627">
    <property type="entry name" value="CMD"/>
    <property type="match status" value="2"/>
</dbReference>
<organism evidence="3 4">
    <name type="scientific">Polytolypa hystricis (strain UAMH7299)</name>
    <dbReference type="NCBI Taxonomy" id="1447883"/>
    <lineage>
        <taxon>Eukaryota</taxon>
        <taxon>Fungi</taxon>
        <taxon>Dikarya</taxon>
        <taxon>Ascomycota</taxon>
        <taxon>Pezizomycotina</taxon>
        <taxon>Eurotiomycetes</taxon>
        <taxon>Eurotiomycetidae</taxon>
        <taxon>Onygenales</taxon>
        <taxon>Onygenales incertae sedis</taxon>
        <taxon>Polytolypa</taxon>
    </lineage>
</organism>
<dbReference type="EMBL" id="PDNA01000161">
    <property type="protein sequence ID" value="PGH08302.1"/>
    <property type="molecule type" value="Genomic_DNA"/>
</dbReference>
<dbReference type="Proteomes" id="UP000224634">
    <property type="component" value="Unassembled WGS sequence"/>
</dbReference>
<sequence>MSLSTAQQELKSRFITARGQWDDEWEAVLRLNSGYLESYLNLQQAAQGRNRLPPKIQEFIHIAIAACTTHIHSPAIRAHIRSARSLGATQKEIMEVIGLTSLVGIHTVTLGAPILLEVMEELGIEVASGEDAAAKLESERARIKEAFIQRRGFWTETWNPILQLDPAFFESYSDFSSLASNTSALEPKYREIIICAFDAATTHLFARGTRIHMRNALRLGATPDEVMEMLEITCLMGIHGVTTGAGVLMEEMGV</sequence>
<dbReference type="STRING" id="1447883.A0A2B7XHX5"/>
<accession>A0A2B7XHX5</accession>
<proteinExistence type="predicted"/>
<reference evidence="3 4" key="1">
    <citation type="submission" date="2017-10" db="EMBL/GenBank/DDBJ databases">
        <title>Comparative genomics in systemic dimorphic fungi from Ajellomycetaceae.</title>
        <authorList>
            <person name="Munoz J.F."/>
            <person name="Mcewen J.G."/>
            <person name="Clay O.K."/>
            <person name="Cuomo C.A."/>
        </authorList>
    </citation>
    <scope>NUCLEOTIDE SEQUENCE [LARGE SCALE GENOMIC DNA]</scope>
    <source>
        <strain evidence="3 4">UAMH7299</strain>
    </source>
</reference>
<gene>
    <name evidence="3" type="ORF">AJ80_07898</name>
</gene>
<dbReference type="OrthoDB" id="10250730at2759"/>
<dbReference type="InterPro" id="IPR003779">
    <property type="entry name" value="CMD-like"/>
</dbReference>
<keyword evidence="4" id="KW-1185">Reference proteome</keyword>
<evidence type="ECO:0000313" key="4">
    <source>
        <dbReference type="Proteomes" id="UP000224634"/>
    </source>
</evidence>
<dbReference type="PANTHER" id="PTHR33930">
    <property type="entry name" value="ALKYL HYDROPEROXIDE REDUCTASE AHPD"/>
    <property type="match status" value="1"/>
</dbReference>
<name>A0A2B7XHX5_POLH7</name>
<dbReference type="Gene3D" id="1.20.1290.10">
    <property type="entry name" value="AhpD-like"/>
    <property type="match status" value="1"/>
</dbReference>